<dbReference type="SMART" id="SM00066">
    <property type="entry name" value="GAL4"/>
    <property type="match status" value="1"/>
</dbReference>
<keyword evidence="10" id="KW-1185">Reference proteome</keyword>
<evidence type="ECO:0000256" key="3">
    <source>
        <dbReference type="ARBA" id="ARBA00023015"/>
    </source>
</evidence>
<dbReference type="AlphaFoldDB" id="A0A2P7YMS0"/>
<keyword evidence="5" id="KW-0804">Transcription</keyword>
<dbReference type="EMBL" id="NHZQ01000412">
    <property type="protein sequence ID" value="PSK37239.1"/>
    <property type="molecule type" value="Genomic_DNA"/>
</dbReference>
<dbReference type="Proteomes" id="UP000243723">
    <property type="component" value="Unassembled WGS sequence"/>
</dbReference>
<dbReference type="Pfam" id="PF04082">
    <property type="entry name" value="Fungal_trans"/>
    <property type="match status" value="1"/>
</dbReference>
<accession>A0A2P7YMS0</accession>
<keyword evidence="1" id="KW-0479">Metal-binding</keyword>
<dbReference type="InterPro" id="IPR052073">
    <property type="entry name" value="Amide_Lactam_Regulators"/>
</dbReference>
<feature type="region of interest" description="Disordered" evidence="7">
    <location>
        <begin position="109"/>
        <end position="146"/>
    </location>
</feature>
<dbReference type="InterPro" id="IPR036864">
    <property type="entry name" value="Zn2-C6_fun-type_DNA-bd_sf"/>
</dbReference>
<gene>
    <name evidence="9" type="ORF">B9Z65_1981</name>
</gene>
<evidence type="ECO:0000256" key="6">
    <source>
        <dbReference type="ARBA" id="ARBA00023242"/>
    </source>
</evidence>
<evidence type="ECO:0000256" key="4">
    <source>
        <dbReference type="ARBA" id="ARBA00023125"/>
    </source>
</evidence>
<evidence type="ECO:0000256" key="1">
    <source>
        <dbReference type="ARBA" id="ARBA00022723"/>
    </source>
</evidence>
<evidence type="ECO:0000256" key="7">
    <source>
        <dbReference type="SAM" id="MobiDB-lite"/>
    </source>
</evidence>
<feature type="region of interest" description="Disordered" evidence="7">
    <location>
        <begin position="202"/>
        <end position="248"/>
    </location>
</feature>
<dbReference type="Pfam" id="PF00172">
    <property type="entry name" value="Zn_clus"/>
    <property type="match status" value="1"/>
</dbReference>
<dbReference type="CDD" id="cd12148">
    <property type="entry name" value="fungal_TF_MHR"/>
    <property type="match status" value="1"/>
</dbReference>
<evidence type="ECO:0000313" key="9">
    <source>
        <dbReference type="EMBL" id="PSK37239.1"/>
    </source>
</evidence>
<dbReference type="OrthoDB" id="5121955at2759"/>
<protein>
    <submittedName>
        <fullName evidence="9">Cutinase transcription factor 1 alpha</fullName>
    </submittedName>
</protein>
<dbReference type="PROSITE" id="PS50048">
    <property type="entry name" value="ZN2_CY6_FUNGAL_2"/>
    <property type="match status" value="1"/>
</dbReference>
<evidence type="ECO:0000256" key="5">
    <source>
        <dbReference type="ARBA" id="ARBA00023163"/>
    </source>
</evidence>
<dbReference type="InterPro" id="IPR007219">
    <property type="entry name" value="XnlR_reg_dom"/>
</dbReference>
<feature type="domain" description="Zn(2)-C6 fungal-type" evidence="8">
    <location>
        <begin position="67"/>
        <end position="100"/>
    </location>
</feature>
<dbReference type="CDD" id="cd00067">
    <property type="entry name" value="GAL4"/>
    <property type="match status" value="1"/>
</dbReference>
<feature type="region of interest" description="Disordered" evidence="7">
    <location>
        <begin position="306"/>
        <end position="332"/>
    </location>
</feature>
<dbReference type="PANTHER" id="PTHR47171:SF1">
    <property type="entry name" value="ZN(II)2CYS6 TRANSCRIPTION FACTOR (EUROFUNG)"/>
    <property type="match status" value="1"/>
</dbReference>
<evidence type="ECO:0000313" key="10">
    <source>
        <dbReference type="Proteomes" id="UP000243723"/>
    </source>
</evidence>
<dbReference type="GO" id="GO:0000981">
    <property type="term" value="F:DNA-binding transcription factor activity, RNA polymerase II-specific"/>
    <property type="evidence" value="ECO:0007669"/>
    <property type="project" value="InterPro"/>
</dbReference>
<reference evidence="9 10" key="1">
    <citation type="submission" date="2017-05" db="EMBL/GenBank/DDBJ databases">
        <title>Draft genome sequence of Elsinoe australis.</title>
        <authorList>
            <person name="Cheng Q."/>
        </authorList>
    </citation>
    <scope>NUCLEOTIDE SEQUENCE [LARGE SCALE GENOMIC DNA]</scope>
    <source>
        <strain evidence="9 10">NL1</strain>
    </source>
</reference>
<dbReference type="InterPro" id="IPR001138">
    <property type="entry name" value="Zn2Cys6_DnaBD"/>
</dbReference>
<comment type="caution">
    <text evidence="9">The sequence shown here is derived from an EMBL/GenBank/DDBJ whole genome shotgun (WGS) entry which is preliminary data.</text>
</comment>
<organism evidence="9 10">
    <name type="scientific">Elsinoe australis</name>
    <dbReference type="NCBI Taxonomy" id="40998"/>
    <lineage>
        <taxon>Eukaryota</taxon>
        <taxon>Fungi</taxon>
        <taxon>Dikarya</taxon>
        <taxon>Ascomycota</taxon>
        <taxon>Pezizomycotina</taxon>
        <taxon>Dothideomycetes</taxon>
        <taxon>Dothideomycetidae</taxon>
        <taxon>Myriangiales</taxon>
        <taxon>Elsinoaceae</taxon>
        <taxon>Elsinoe</taxon>
    </lineage>
</organism>
<feature type="compositionally biased region" description="Basic and acidic residues" evidence="7">
    <location>
        <begin position="122"/>
        <end position="137"/>
    </location>
</feature>
<dbReference type="GO" id="GO:0003677">
    <property type="term" value="F:DNA binding"/>
    <property type="evidence" value="ECO:0007669"/>
    <property type="project" value="UniProtKB-KW"/>
</dbReference>
<keyword evidence="3" id="KW-0805">Transcription regulation</keyword>
<keyword evidence="2" id="KW-0862">Zinc</keyword>
<evidence type="ECO:0000256" key="2">
    <source>
        <dbReference type="ARBA" id="ARBA00022833"/>
    </source>
</evidence>
<keyword evidence="4" id="KW-0238">DNA-binding</keyword>
<evidence type="ECO:0000259" key="8">
    <source>
        <dbReference type="PROSITE" id="PS50048"/>
    </source>
</evidence>
<keyword evidence="6" id="KW-0539">Nucleus</keyword>
<dbReference type="Gene3D" id="4.10.240.10">
    <property type="entry name" value="Zn(2)-C6 fungal-type DNA-binding domain"/>
    <property type="match status" value="1"/>
</dbReference>
<sequence length="842" mass="93642">MLGSHSPRGLLHASPDHGSRALALSHCQFEGTVIDNDDFSTLLIQRRHMASDAEAETTPQRFRAAKACQRCNQRRIKCDAVERGIPCSKCRENGKVECRLIKSRRGTYPRKKAKLDNAQTDNTDKGGDATPKARSDTHTTTQADHGALSGHTLDHLAAAVDAHAALAPATTSNSTRPVGDSGNTPEQVAAGVHARAHLASGSINESTGWPSLEGNDPPTGNAAPRTGAAAGLNGHKESDFASPDSNITEASTSSYREISWTAMFDHFLENRRRKRKDIIDKCSITYLGESFPLALVLDDFNSNNVPRLHHPGPPLENDQPPEEPTNDTRHPSHMLPEDIDFLKAKQAFTYPTDETLDALISTFLHRFFPLYPVVNLQEFMAQYKSRQIPWILLHAVCFVAATYCPISVLHRAGFTGRKQCRFTFYRKAKALFDTGYESNKIVILQSTILLTFWGGGPNNYWNFYSWIGTGVTIAETLGIHRSLAGTNMNKQDRSLLKRLWWTLLIRDASCGALVGRPFRINMAHSDTEMLTLEDFEHDAQCPEFAKHPLRSLFGLYQIHMSGLSLILREIVITRFNPGGRSQTVANLNSMLSNWRQKLPLELKWSDKVNNLNIFASCLAIMYNHHLILTHLGRRSPESIDEIMNRNSVSYHQIPETAALKISTLASSIVTRSHVLMMPHETFHGLFIAEVVFFSQMKSPQPMVAQFGRMALNNCQIVLHEAREAWDPSPWVMKLFDNLTGNLTDEANGNSHNLEPQTEAQTPLDMNYNGQVDMNGNGNGLMDMNGAGLSMAALSDFNPIQSNNMLSAFFDMQSDADAFSALDYTSFPLYTTDLDQSSMLPSL</sequence>
<dbReference type="PANTHER" id="PTHR47171">
    <property type="entry name" value="FARA-RELATED"/>
    <property type="match status" value="1"/>
</dbReference>
<dbReference type="GO" id="GO:0008270">
    <property type="term" value="F:zinc ion binding"/>
    <property type="evidence" value="ECO:0007669"/>
    <property type="project" value="InterPro"/>
</dbReference>
<dbReference type="SMART" id="SM00906">
    <property type="entry name" value="Fungal_trans"/>
    <property type="match status" value="1"/>
</dbReference>
<name>A0A2P7YMS0_9PEZI</name>
<dbReference type="SUPFAM" id="SSF57701">
    <property type="entry name" value="Zn2/Cys6 DNA-binding domain"/>
    <property type="match status" value="1"/>
</dbReference>
<dbReference type="GO" id="GO:0006351">
    <property type="term" value="P:DNA-templated transcription"/>
    <property type="evidence" value="ECO:0007669"/>
    <property type="project" value="InterPro"/>
</dbReference>
<proteinExistence type="predicted"/>